<keyword evidence="6" id="KW-1185">Reference proteome</keyword>
<dbReference type="InterPro" id="IPR036388">
    <property type="entry name" value="WH-like_DNA-bd_sf"/>
</dbReference>
<gene>
    <name evidence="5" type="ORF">HA482_10100</name>
</gene>
<dbReference type="PANTHER" id="PTHR42756:SF1">
    <property type="entry name" value="TRANSCRIPTIONAL REPRESSOR OF EMRAB OPERON"/>
    <property type="match status" value="1"/>
</dbReference>
<sequence>MSVVDSCICLKLRMIARTTAVLYDAALQPTGLNAAQFSALRNIYRFVPLGVSQLAEVMLLERTTLTRNLQLLASKSLVELQVSEVDQRIQIPALTDAGIETLKAAVPKWRLAQRRLLGGLGTAGWNEILATLRAAAALNEQAPRRLYVMSHDAEGFDETDGTSDSIDFQRCANSTLRGAARYVTREYDAILRPEAIKSTQFHVLAAVAENRNVRVQDIATLLALDQASATLAINGLKRLKWIEKAKKPSVGLSLTAAGLRTFEAATPLWLKAQRSRMPDAALSKWNGILDKALMAALKAKAL</sequence>
<dbReference type="RefSeq" id="WP_188102709.1">
    <property type="nucleotide sequence ID" value="NZ_JAANIH010000028.1"/>
</dbReference>
<dbReference type="Proteomes" id="UP000639516">
    <property type="component" value="Unassembled WGS sequence"/>
</dbReference>
<evidence type="ECO:0000259" key="4">
    <source>
        <dbReference type="PROSITE" id="PS50995"/>
    </source>
</evidence>
<dbReference type="Pfam" id="PF12802">
    <property type="entry name" value="MarR_2"/>
    <property type="match status" value="1"/>
</dbReference>
<dbReference type="InterPro" id="IPR036390">
    <property type="entry name" value="WH_DNA-bd_sf"/>
</dbReference>
<name>A0ABR7U4R6_9BRAD</name>
<evidence type="ECO:0000313" key="5">
    <source>
        <dbReference type="EMBL" id="MBC9978568.1"/>
    </source>
</evidence>
<dbReference type="PANTHER" id="PTHR42756">
    <property type="entry name" value="TRANSCRIPTIONAL REGULATOR, MARR"/>
    <property type="match status" value="1"/>
</dbReference>
<evidence type="ECO:0000256" key="2">
    <source>
        <dbReference type="ARBA" id="ARBA00023125"/>
    </source>
</evidence>
<proteinExistence type="predicted"/>
<organism evidence="5 6">
    <name type="scientific">Bradyrhizobium campsiandrae</name>
    <dbReference type="NCBI Taxonomy" id="1729892"/>
    <lineage>
        <taxon>Bacteria</taxon>
        <taxon>Pseudomonadati</taxon>
        <taxon>Pseudomonadota</taxon>
        <taxon>Alphaproteobacteria</taxon>
        <taxon>Hyphomicrobiales</taxon>
        <taxon>Nitrobacteraceae</taxon>
        <taxon>Bradyrhizobium</taxon>
    </lineage>
</organism>
<dbReference type="Gene3D" id="1.10.10.10">
    <property type="entry name" value="Winged helix-like DNA-binding domain superfamily/Winged helix DNA-binding domain"/>
    <property type="match status" value="2"/>
</dbReference>
<comment type="caution">
    <text evidence="5">The sequence shown here is derived from an EMBL/GenBank/DDBJ whole genome shotgun (WGS) entry which is preliminary data.</text>
</comment>
<dbReference type="InterPro" id="IPR023187">
    <property type="entry name" value="Tscrpt_reg_MarR-type_CS"/>
</dbReference>
<dbReference type="SMART" id="SM00347">
    <property type="entry name" value="HTH_MARR"/>
    <property type="match status" value="2"/>
</dbReference>
<dbReference type="EMBL" id="JAATTO010000012">
    <property type="protein sequence ID" value="MBC9978568.1"/>
    <property type="molecule type" value="Genomic_DNA"/>
</dbReference>
<evidence type="ECO:0000313" key="6">
    <source>
        <dbReference type="Proteomes" id="UP000639516"/>
    </source>
</evidence>
<dbReference type="InterPro" id="IPR000835">
    <property type="entry name" value="HTH_MarR-typ"/>
</dbReference>
<keyword evidence="1" id="KW-0805">Transcription regulation</keyword>
<evidence type="ECO:0000256" key="1">
    <source>
        <dbReference type="ARBA" id="ARBA00023015"/>
    </source>
</evidence>
<keyword evidence="2" id="KW-0238">DNA-binding</keyword>
<evidence type="ECO:0000256" key="3">
    <source>
        <dbReference type="ARBA" id="ARBA00023163"/>
    </source>
</evidence>
<accession>A0ABR7U4R6</accession>
<dbReference type="Pfam" id="PF01047">
    <property type="entry name" value="MarR"/>
    <property type="match status" value="1"/>
</dbReference>
<feature type="domain" description="HTH marR-type" evidence="4">
    <location>
        <begin position="5"/>
        <end position="140"/>
    </location>
</feature>
<dbReference type="PROSITE" id="PS01117">
    <property type="entry name" value="HTH_MARR_1"/>
    <property type="match status" value="1"/>
</dbReference>
<dbReference type="SUPFAM" id="SSF46785">
    <property type="entry name" value="Winged helix' DNA-binding domain"/>
    <property type="match status" value="2"/>
</dbReference>
<keyword evidence="3" id="KW-0804">Transcription</keyword>
<protein>
    <submittedName>
        <fullName evidence="5">MarR family transcriptional regulator</fullName>
    </submittedName>
</protein>
<dbReference type="PROSITE" id="PS50995">
    <property type="entry name" value="HTH_MARR_2"/>
    <property type="match status" value="1"/>
</dbReference>
<reference evidence="5 6" key="1">
    <citation type="journal article" date="2020" name="Arch. Microbiol.">
        <title>Bradyrhizobium campsiandrae sp. nov., a nitrogen-fixing bacterial strain isolated from a native leguminous tree from the Amazon adapted to flooded conditions.</title>
        <authorList>
            <person name="Cabral Michel D."/>
            <person name="Martins da Costa E."/>
            <person name="Azarias Guimaraes A."/>
            <person name="Soares de Carvalho T."/>
            <person name="Santos de Castro Caputo P."/>
            <person name="Willems A."/>
            <person name="de Souza Moreira F.M."/>
        </authorList>
    </citation>
    <scope>NUCLEOTIDE SEQUENCE [LARGE SCALE GENOMIC DNA]</scope>
    <source>
        <strain evidence="6">INPA 384B</strain>
    </source>
</reference>